<keyword evidence="3 5" id="KW-0418">Kinase</keyword>
<dbReference type="InterPro" id="IPR002173">
    <property type="entry name" value="Carboh/pur_kinase_PfkB_CS"/>
</dbReference>
<dbReference type="HOGENOM" id="CLU_027634_6_1_9"/>
<dbReference type="InterPro" id="IPR029056">
    <property type="entry name" value="Ribokinase-like"/>
</dbReference>
<sequence>MNFREGDFDMKKLCAVGEALIDFVPMEKGQRLKDVVTFKRVAGGAPANVAGAFCKLGGNAKMITKLGNDAFGDYIEETLREVGIETDSVIRTDDADTSLAFVSLAADGNRDFMFYRRNCSDLSLDFSELDENVLDDCEILHFCSVSLKESPMKNTHVELIKKASEKGMIISFDPNLRFSLWENEADLKAAVKEFLPYADIIKISDEELEFITGEQKIEDALEDLFALDKCKIVVYTKGADGAEVYTKNAVAKHDGYKVDAVDTTGAGDSFIAALLYKIADFDGGLEELPEEFIYDAVKFANAYGALTTQKQGALASYANMEDTMKFMENN</sequence>
<comment type="similarity">
    <text evidence="1">Belongs to the carbohydrate kinase PfkB family.</text>
</comment>
<evidence type="ECO:0000256" key="3">
    <source>
        <dbReference type="ARBA" id="ARBA00022777"/>
    </source>
</evidence>
<reference evidence="5 6" key="2">
    <citation type="submission" date="2008-10" db="EMBL/GenBank/DDBJ databases">
        <title>Draft genome sequence of Clostridium hiranonis (DSM 13275).</title>
        <authorList>
            <person name="Sudarsanam P."/>
            <person name="Ley R."/>
            <person name="Guruge J."/>
            <person name="Turnbaugh P.J."/>
            <person name="Mahowald M."/>
            <person name="Liep D."/>
            <person name="Gordon J."/>
        </authorList>
    </citation>
    <scope>NUCLEOTIDE SEQUENCE [LARGE SCALE GENOMIC DNA]</scope>
    <source>
        <strain evidence="5 6">DSM 13275</strain>
    </source>
</reference>
<dbReference type="PROSITE" id="PS00584">
    <property type="entry name" value="PFKB_KINASES_2"/>
    <property type="match status" value="1"/>
</dbReference>
<feature type="domain" description="Carbohydrate kinase PfkB" evidence="4">
    <location>
        <begin position="10"/>
        <end position="316"/>
    </location>
</feature>
<dbReference type="Proteomes" id="UP000003178">
    <property type="component" value="Unassembled WGS sequence"/>
</dbReference>
<organism evidence="5 6">
    <name type="scientific">Peptacetobacter hiranonis (strain DSM 13275 / JCM 10541 / KCTC 15199 / TO-931)</name>
    <name type="common">Clostridium hiranonis</name>
    <dbReference type="NCBI Taxonomy" id="500633"/>
    <lineage>
        <taxon>Bacteria</taxon>
        <taxon>Bacillati</taxon>
        <taxon>Bacillota</taxon>
        <taxon>Clostridia</taxon>
        <taxon>Peptostreptococcales</taxon>
        <taxon>Peptostreptococcaceae</taxon>
        <taxon>Peptacetobacter</taxon>
    </lineage>
</organism>
<dbReference type="AlphaFoldDB" id="B6FYS9"/>
<dbReference type="EMBL" id="ABWP01000045">
    <property type="protein sequence ID" value="EEA85310.1"/>
    <property type="molecule type" value="Genomic_DNA"/>
</dbReference>
<evidence type="ECO:0000256" key="2">
    <source>
        <dbReference type="ARBA" id="ARBA00022679"/>
    </source>
</evidence>
<dbReference type="Pfam" id="PF00294">
    <property type="entry name" value="PfkB"/>
    <property type="match status" value="1"/>
</dbReference>
<name>B6FYS9_PEPHT</name>
<gene>
    <name evidence="5" type="ORF">CLOHIR_01033</name>
</gene>
<keyword evidence="2" id="KW-0808">Transferase</keyword>
<evidence type="ECO:0000313" key="6">
    <source>
        <dbReference type="Proteomes" id="UP000003178"/>
    </source>
</evidence>
<keyword evidence="6" id="KW-1185">Reference proteome</keyword>
<protein>
    <submittedName>
        <fullName evidence="5">Kinase, PfkB family</fullName>
    </submittedName>
</protein>
<accession>B6FYS9</accession>
<proteinExistence type="inferred from homology"/>
<evidence type="ECO:0000256" key="1">
    <source>
        <dbReference type="ARBA" id="ARBA00010688"/>
    </source>
</evidence>
<dbReference type="PROSITE" id="PS00583">
    <property type="entry name" value="PFKB_KINASES_1"/>
    <property type="match status" value="1"/>
</dbReference>
<dbReference type="CDD" id="cd01167">
    <property type="entry name" value="bac_FRK"/>
    <property type="match status" value="1"/>
</dbReference>
<dbReference type="InterPro" id="IPR050306">
    <property type="entry name" value="PfkB_Carbo_kinase"/>
</dbReference>
<dbReference type="PANTHER" id="PTHR43085">
    <property type="entry name" value="HEXOKINASE FAMILY MEMBER"/>
    <property type="match status" value="1"/>
</dbReference>
<comment type="caution">
    <text evidence="5">The sequence shown here is derived from an EMBL/GenBank/DDBJ whole genome shotgun (WGS) entry which is preliminary data.</text>
</comment>
<dbReference type="GO" id="GO:0016301">
    <property type="term" value="F:kinase activity"/>
    <property type="evidence" value="ECO:0007669"/>
    <property type="project" value="UniProtKB-KW"/>
</dbReference>
<dbReference type="SUPFAM" id="SSF53613">
    <property type="entry name" value="Ribokinase-like"/>
    <property type="match status" value="1"/>
</dbReference>
<dbReference type="PANTHER" id="PTHR43085:SF54">
    <property type="entry name" value="PUTATIVE-RELATED"/>
    <property type="match status" value="1"/>
</dbReference>
<dbReference type="InterPro" id="IPR011611">
    <property type="entry name" value="PfkB_dom"/>
</dbReference>
<evidence type="ECO:0000259" key="4">
    <source>
        <dbReference type="Pfam" id="PF00294"/>
    </source>
</evidence>
<dbReference type="STRING" id="500633.CLOHIR_01033"/>
<dbReference type="Gene3D" id="3.40.1190.20">
    <property type="match status" value="1"/>
</dbReference>
<evidence type="ECO:0000313" key="5">
    <source>
        <dbReference type="EMBL" id="EEA85310.1"/>
    </source>
</evidence>
<reference evidence="5 6" key="1">
    <citation type="submission" date="2008-09" db="EMBL/GenBank/DDBJ databases">
        <authorList>
            <person name="Fulton L."/>
            <person name="Clifton S."/>
            <person name="Fulton B."/>
            <person name="Xu J."/>
            <person name="Minx P."/>
            <person name="Pepin K.H."/>
            <person name="Johnson M."/>
            <person name="Thiruvilangam P."/>
            <person name="Bhonagiri V."/>
            <person name="Nash W.E."/>
            <person name="Mardis E.R."/>
            <person name="Wilson R.K."/>
        </authorList>
    </citation>
    <scope>NUCLEOTIDE SEQUENCE [LARGE SCALE GENOMIC DNA]</scope>
    <source>
        <strain evidence="5 6">DSM 13275</strain>
    </source>
</reference>
<dbReference type="eggNOG" id="COG0524">
    <property type="taxonomic scope" value="Bacteria"/>
</dbReference>